<dbReference type="EMBL" id="JAAGBB010000028">
    <property type="protein sequence ID" value="MBR0666961.1"/>
    <property type="molecule type" value="Genomic_DNA"/>
</dbReference>
<feature type="region of interest" description="Disordered" evidence="2">
    <location>
        <begin position="255"/>
        <end position="288"/>
    </location>
</feature>
<evidence type="ECO:0000256" key="1">
    <source>
        <dbReference type="ARBA" id="ARBA00022729"/>
    </source>
</evidence>
<dbReference type="Gene3D" id="3.40.190.10">
    <property type="entry name" value="Periplasmic binding protein-like II"/>
    <property type="match status" value="2"/>
</dbReference>
<dbReference type="SMART" id="SM00062">
    <property type="entry name" value="PBPb"/>
    <property type="match status" value="1"/>
</dbReference>
<evidence type="ECO:0000313" key="5">
    <source>
        <dbReference type="EMBL" id="MBR0666961.1"/>
    </source>
</evidence>
<keyword evidence="1 3" id="KW-0732">Signal</keyword>
<proteinExistence type="predicted"/>
<feature type="domain" description="Solute-binding protein family 3/N-terminal" evidence="4">
    <location>
        <begin position="35"/>
        <end position="255"/>
    </location>
</feature>
<dbReference type="Proteomes" id="UP001196870">
    <property type="component" value="Unassembled WGS sequence"/>
</dbReference>
<evidence type="ECO:0000259" key="4">
    <source>
        <dbReference type="SMART" id="SM00062"/>
    </source>
</evidence>
<gene>
    <name evidence="5" type="ORF">GXW71_21555</name>
</gene>
<evidence type="ECO:0000256" key="3">
    <source>
        <dbReference type="SAM" id="SignalP"/>
    </source>
</evidence>
<evidence type="ECO:0000313" key="6">
    <source>
        <dbReference type="Proteomes" id="UP001196870"/>
    </source>
</evidence>
<organism evidence="5 6">
    <name type="scientific">Plastoroseomonas hellenica</name>
    <dbReference type="NCBI Taxonomy" id="2687306"/>
    <lineage>
        <taxon>Bacteria</taxon>
        <taxon>Pseudomonadati</taxon>
        <taxon>Pseudomonadota</taxon>
        <taxon>Alphaproteobacteria</taxon>
        <taxon>Acetobacterales</taxon>
        <taxon>Acetobacteraceae</taxon>
        <taxon>Plastoroseomonas</taxon>
    </lineage>
</organism>
<feature type="signal peptide" evidence="3">
    <location>
        <begin position="1"/>
        <end position="25"/>
    </location>
</feature>
<dbReference type="SUPFAM" id="SSF53850">
    <property type="entry name" value="Periplasmic binding protein-like II"/>
    <property type="match status" value="1"/>
</dbReference>
<dbReference type="CDD" id="cd13530">
    <property type="entry name" value="PBP2_peptides_like"/>
    <property type="match status" value="1"/>
</dbReference>
<accession>A0ABS5F364</accession>
<keyword evidence="6" id="KW-1185">Reference proteome</keyword>
<name>A0ABS5F364_9PROT</name>
<protein>
    <submittedName>
        <fullName evidence="5">Amino acid ABC transporter substrate-binding protein</fullName>
    </submittedName>
</protein>
<feature type="chain" id="PRO_5045757147" evidence="3">
    <location>
        <begin position="26"/>
        <end position="288"/>
    </location>
</feature>
<dbReference type="InterPro" id="IPR001638">
    <property type="entry name" value="Solute-binding_3/MltF_N"/>
</dbReference>
<dbReference type="PANTHER" id="PTHR35936:SF17">
    <property type="entry name" value="ARGININE-BINDING EXTRACELLULAR PROTEIN ARTP"/>
    <property type="match status" value="1"/>
</dbReference>
<dbReference type="Pfam" id="PF00497">
    <property type="entry name" value="SBP_bac_3"/>
    <property type="match status" value="1"/>
</dbReference>
<reference evidence="6" key="1">
    <citation type="journal article" date="2021" name="Syst. Appl. Microbiol.">
        <title>Roseomonas hellenica sp. nov., isolated from roots of wild-growing Alkanna tinctoria.</title>
        <authorList>
            <person name="Rat A."/>
            <person name="Naranjo H.D."/>
            <person name="Lebbe L."/>
            <person name="Cnockaert M."/>
            <person name="Krigas N."/>
            <person name="Grigoriadou K."/>
            <person name="Maloupa E."/>
            <person name="Willems A."/>
        </authorList>
    </citation>
    <scope>NUCLEOTIDE SEQUENCE [LARGE SCALE GENOMIC DNA]</scope>
    <source>
        <strain evidence="6">LMG 31523</strain>
    </source>
</reference>
<evidence type="ECO:0000256" key="2">
    <source>
        <dbReference type="SAM" id="MobiDB-lite"/>
    </source>
</evidence>
<comment type="caution">
    <text evidence="5">The sequence shown here is derived from an EMBL/GenBank/DDBJ whole genome shotgun (WGS) entry which is preliminary data.</text>
</comment>
<sequence>MMPPVLRRLLPALGLAICMAGAAFAQDADHPADRPMVVGSDFGVAPWMVRGPNGPEGFGVDLMHEIARRLGRPGVEIVDVNFSGLFAALFAKRFEFTANPLNITEERAQRMLYTEPFFATGNGFITRRGVTMEGLQALRGQAVAVNRGTISDTWATANAERHGFEVQRYDTFPDSVQAVLTRRAFAAINEIPTTIYAASQNRNITVAFRDYTGRNFGIAFRPDDRAYRNRVEEVLECMKQDGFLARLHERWYGSPPQPGTSMTEVYPGYGPPGLPGFEDTPHTPRCGG</sequence>
<dbReference type="PANTHER" id="PTHR35936">
    <property type="entry name" value="MEMBRANE-BOUND LYTIC MUREIN TRANSGLYCOSYLASE F"/>
    <property type="match status" value="1"/>
</dbReference>